<reference evidence="1 2" key="1">
    <citation type="submission" date="2016-03" db="EMBL/GenBank/DDBJ databases">
        <authorList>
            <person name="Ploux O."/>
        </authorList>
    </citation>
    <scope>NUCLEOTIDE SEQUENCE [LARGE SCALE GENOMIC DNA]</scope>
    <source>
        <strain evidence="1 2">R-45371</strain>
    </source>
</reference>
<sequence>MSKLAEAGDTIPVPPAQYPLAGVAISILHQTGHGIPGGYEIAIQGNGDGFYLQNALKTELQISSGTLLELLNDFYRIHFFELADTYQVKKQVLLRDNTLVASTAMKMADISSKKLCIQLADYQKCVTIVNDQPAEAAQLITKIERLFIHR</sequence>
<evidence type="ECO:0000313" key="1">
    <source>
        <dbReference type="EMBL" id="OAI07442.1"/>
    </source>
</evidence>
<name>A0A177MPB9_METMH</name>
<organism evidence="1 2">
    <name type="scientific">Methylomonas methanica</name>
    <dbReference type="NCBI Taxonomy" id="421"/>
    <lineage>
        <taxon>Bacteria</taxon>
        <taxon>Pseudomonadati</taxon>
        <taxon>Pseudomonadota</taxon>
        <taxon>Gammaproteobacteria</taxon>
        <taxon>Methylococcales</taxon>
        <taxon>Methylococcaceae</taxon>
        <taxon>Methylomonas</taxon>
    </lineage>
</organism>
<protein>
    <submittedName>
        <fullName evidence="1">Uncharacterized protein</fullName>
    </submittedName>
</protein>
<accession>A0A177MPB9</accession>
<evidence type="ECO:0000313" key="2">
    <source>
        <dbReference type="Proteomes" id="UP000077763"/>
    </source>
</evidence>
<dbReference type="AlphaFoldDB" id="A0A177MPB9"/>
<dbReference type="EMBL" id="LUUH01000028">
    <property type="protein sequence ID" value="OAI07442.1"/>
    <property type="molecule type" value="Genomic_DNA"/>
</dbReference>
<comment type="caution">
    <text evidence="1">The sequence shown here is derived from an EMBL/GenBank/DDBJ whole genome shotgun (WGS) entry which is preliminary data.</text>
</comment>
<dbReference type="RefSeq" id="WP_064035815.1">
    <property type="nucleotide sequence ID" value="NZ_LUUH01000028.1"/>
</dbReference>
<gene>
    <name evidence="1" type="ORF">A1353_07100</name>
</gene>
<proteinExistence type="predicted"/>
<dbReference type="Proteomes" id="UP000077763">
    <property type="component" value="Unassembled WGS sequence"/>
</dbReference>